<keyword evidence="3" id="KW-1185">Reference proteome</keyword>
<dbReference type="Proteomes" id="UP001374535">
    <property type="component" value="Chromosome 2"/>
</dbReference>
<evidence type="ECO:0000313" key="2">
    <source>
        <dbReference type="EMBL" id="WVZ21449.1"/>
    </source>
</evidence>
<dbReference type="EMBL" id="CP144699">
    <property type="protein sequence ID" value="WVZ21449.1"/>
    <property type="molecule type" value="Genomic_DNA"/>
</dbReference>
<name>A0AAQ3P464_VIGMU</name>
<feature type="non-terminal residue" evidence="2">
    <location>
        <position position="139"/>
    </location>
</feature>
<sequence>MTPRVFSMSSSSSSSSRSCFSSMSSSSLFSESVQSTLLILRSTSKLDGQLRNLSRGRWAISFSTLGFCLNSLVSSFCSFPISSGVKSGICSEEDGSSLLVMCLSIASLLFPNVPIASKPSGQSLNSSRPSCFPSSKKFP</sequence>
<feature type="region of interest" description="Disordered" evidence="1">
    <location>
        <begin position="119"/>
        <end position="139"/>
    </location>
</feature>
<reference evidence="2 3" key="1">
    <citation type="journal article" date="2023" name="Life. Sci Alliance">
        <title>Evolutionary insights into 3D genome organization and epigenetic landscape of Vigna mungo.</title>
        <authorList>
            <person name="Junaid A."/>
            <person name="Singh B."/>
            <person name="Bhatia S."/>
        </authorList>
    </citation>
    <scope>NUCLEOTIDE SEQUENCE [LARGE SCALE GENOMIC DNA]</scope>
    <source>
        <strain evidence="2">Urdbean</strain>
    </source>
</reference>
<gene>
    <name evidence="2" type="ORF">V8G54_008771</name>
</gene>
<accession>A0AAQ3P464</accession>
<proteinExistence type="predicted"/>
<organism evidence="2 3">
    <name type="scientific">Vigna mungo</name>
    <name type="common">Black gram</name>
    <name type="synonym">Phaseolus mungo</name>
    <dbReference type="NCBI Taxonomy" id="3915"/>
    <lineage>
        <taxon>Eukaryota</taxon>
        <taxon>Viridiplantae</taxon>
        <taxon>Streptophyta</taxon>
        <taxon>Embryophyta</taxon>
        <taxon>Tracheophyta</taxon>
        <taxon>Spermatophyta</taxon>
        <taxon>Magnoliopsida</taxon>
        <taxon>eudicotyledons</taxon>
        <taxon>Gunneridae</taxon>
        <taxon>Pentapetalae</taxon>
        <taxon>rosids</taxon>
        <taxon>fabids</taxon>
        <taxon>Fabales</taxon>
        <taxon>Fabaceae</taxon>
        <taxon>Papilionoideae</taxon>
        <taxon>50 kb inversion clade</taxon>
        <taxon>NPAAA clade</taxon>
        <taxon>indigoferoid/millettioid clade</taxon>
        <taxon>Phaseoleae</taxon>
        <taxon>Vigna</taxon>
    </lineage>
</organism>
<feature type="compositionally biased region" description="Polar residues" evidence="1">
    <location>
        <begin position="119"/>
        <end position="133"/>
    </location>
</feature>
<dbReference type="AlphaFoldDB" id="A0AAQ3P464"/>
<evidence type="ECO:0000256" key="1">
    <source>
        <dbReference type="SAM" id="MobiDB-lite"/>
    </source>
</evidence>
<protein>
    <submittedName>
        <fullName evidence="2">Uncharacterized protein</fullName>
    </submittedName>
</protein>
<evidence type="ECO:0000313" key="3">
    <source>
        <dbReference type="Proteomes" id="UP001374535"/>
    </source>
</evidence>